<dbReference type="Gene3D" id="3.90.215.10">
    <property type="entry name" value="Gamma Fibrinogen, chain A, domain 1"/>
    <property type="match status" value="1"/>
</dbReference>
<gene>
    <name evidence="2" type="ORF">pdam_00007817</name>
</gene>
<evidence type="ECO:0000313" key="3">
    <source>
        <dbReference type="Proteomes" id="UP000275408"/>
    </source>
</evidence>
<proteinExistence type="predicted"/>
<reference evidence="2 3" key="1">
    <citation type="journal article" date="2018" name="Sci. Rep.">
        <title>Comparative analysis of the Pocillopora damicornis genome highlights role of immune system in coral evolution.</title>
        <authorList>
            <person name="Cunning R."/>
            <person name="Bay R.A."/>
            <person name="Gillette P."/>
            <person name="Baker A.C."/>
            <person name="Traylor-Knowles N."/>
        </authorList>
    </citation>
    <scope>NUCLEOTIDE SEQUENCE [LARGE SCALE GENOMIC DNA]</scope>
    <source>
        <strain evidence="2">RSMAS</strain>
        <tissue evidence="2">Whole animal</tissue>
    </source>
</reference>
<sequence>MNSLINTPFFLVLMFAKIFILFFTVTAAYERRDNCTKAIQTLKAVMDKRSRGNTAYWLQTNTGKIPVYCHMTSHGIGGCGGGGWTLVMKIDGHKQTFHYDSSYWTNMADFNRPGGKTGFDHRETKLPTYWSTPFSKICLGMKIGHQINFIVINRPANSLYSLIADGHYRSTSLDRNTWKSLIGFRASLQTNCNKQGFNVFPGNRGSSKARIGILGNNEKNCGSCDSRIGFGTGGYRDNSNTCGNQATHNADNGDKHIKAMGYILVQ</sequence>
<dbReference type="OrthoDB" id="5946752at2759"/>
<feature type="transmembrane region" description="Helical" evidence="1">
    <location>
        <begin position="9"/>
        <end position="29"/>
    </location>
</feature>
<protein>
    <recommendedName>
        <fullName evidence="4">Fibrinogen C-terminal domain-containing protein</fullName>
    </recommendedName>
</protein>
<dbReference type="EMBL" id="RCHS01002719">
    <property type="protein sequence ID" value="RMX46202.1"/>
    <property type="molecule type" value="Genomic_DNA"/>
</dbReference>
<keyword evidence="1" id="KW-0472">Membrane</keyword>
<organism evidence="2 3">
    <name type="scientific">Pocillopora damicornis</name>
    <name type="common">Cauliflower coral</name>
    <name type="synonym">Millepora damicornis</name>
    <dbReference type="NCBI Taxonomy" id="46731"/>
    <lineage>
        <taxon>Eukaryota</taxon>
        <taxon>Metazoa</taxon>
        <taxon>Cnidaria</taxon>
        <taxon>Anthozoa</taxon>
        <taxon>Hexacorallia</taxon>
        <taxon>Scleractinia</taxon>
        <taxon>Astrocoeniina</taxon>
        <taxon>Pocilloporidae</taxon>
        <taxon>Pocillopora</taxon>
    </lineage>
</organism>
<evidence type="ECO:0008006" key="4">
    <source>
        <dbReference type="Google" id="ProtNLM"/>
    </source>
</evidence>
<accession>A0A3M6TXV0</accession>
<dbReference type="InterPro" id="IPR014716">
    <property type="entry name" value="Fibrinogen_a/b/g_C_1"/>
</dbReference>
<evidence type="ECO:0000256" key="1">
    <source>
        <dbReference type="SAM" id="Phobius"/>
    </source>
</evidence>
<evidence type="ECO:0000313" key="2">
    <source>
        <dbReference type="EMBL" id="RMX46202.1"/>
    </source>
</evidence>
<keyword evidence="1" id="KW-0812">Transmembrane</keyword>
<name>A0A3M6TXV0_POCDA</name>
<keyword evidence="1" id="KW-1133">Transmembrane helix</keyword>
<dbReference type="AlphaFoldDB" id="A0A3M6TXV0"/>
<keyword evidence="3" id="KW-1185">Reference proteome</keyword>
<dbReference type="Proteomes" id="UP000275408">
    <property type="component" value="Unassembled WGS sequence"/>
</dbReference>
<comment type="caution">
    <text evidence="2">The sequence shown here is derived from an EMBL/GenBank/DDBJ whole genome shotgun (WGS) entry which is preliminary data.</text>
</comment>